<dbReference type="SUPFAM" id="SSF53187">
    <property type="entry name" value="Zn-dependent exopeptidases"/>
    <property type="match status" value="1"/>
</dbReference>
<dbReference type="Pfam" id="PF00246">
    <property type="entry name" value="Peptidase_M14"/>
    <property type="match status" value="1"/>
</dbReference>
<dbReference type="GO" id="GO:0005615">
    <property type="term" value="C:extracellular space"/>
    <property type="evidence" value="ECO:0007669"/>
    <property type="project" value="TreeGrafter"/>
</dbReference>
<accession>A0A1U9KAQ3</accession>
<dbReference type="GO" id="GO:0004181">
    <property type="term" value="F:metallocarboxypeptidase activity"/>
    <property type="evidence" value="ECO:0007669"/>
    <property type="project" value="InterPro"/>
</dbReference>
<dbReference type="Pfam" id="PF22888">
    <property type="entry name" value="FIMAH"/>
    <property type="match status" value="1"/>
</dbReference>
<dbReference type="GO" id="GO:0006508">
    <property type="term" value="P:proteolysis"/>
    <property type="evidence" value="ECO:0007669"/>
    <property type="project" value="UniProtKB-KW"/>
</dbReference>
<dbReference type="InterPro" id="IPR000834">
    <property type="entry name" value="Peptidase_M14"/>
</dbReference>
<dbReference type="PANTHER" id="PTHR11705">
    <property type="entry name" value="PROTEASE FAMILY M14 CARBOXYPEPTIDASE A,B"/>
    <property type="match status" value="1"/>
</dbReference>
<dbReference type="GO" id="GO:0008270">
    <property type="term" value="F:zinc ion binding"/>
    <property type="evidence" value="ECO:0007669"/>
    <property type="project" value="InterPro"/>
</dbReference>
<feature type="signal peptide" evidence="8">
    <location>
        <begin position="1"/>
        <end position="31"/>
    </location>
</feature>
<dbReference type="InterPro" id="IPR054470">
    <property type="entry name" value="FIMAH_dom"/>
</dbReference>
<keyword evidence="5" id="KW-0862">Zinc</keyword>
<evidence type="ECO:0000256" key="4">
    <source>
        <dbReference type="ARBA" id="ARBA00022801"/>
    </source>
</evidence>
<dbReference type="InterPro" id="IPR059177">
    <property type="entry name" value="GH29D-like_dom"/>
</dbReference>
<feature type="chain" id="PRO_5013387267" description="Peptidase M14 domain-containing protein" evidence="8">
    <location>
        <begin position="32"/>
        <end position="887"/>
    </location>
</feature>
<evidence type="ECO:0000256" key="3">
    <source>
        <dbReference type="ARBA" id="ARBA00022670"/>
    </source>
</evidence>
<gene>
    <name evidence="10" type="ORF">B0W44_16205</name>
</gene>
<comment type="similarity">
    <text evidence="2 7">Belongs to the peptidase M14 family.</text>
</comment>
<evidence type="ECO:0000313" key="11">
    <source>
        <dbReference type="Proteomes" id="UP000188603"/>
    </source>
</evidence>
<dbReference type="Gene3D" id="3.40.630.10">
    <property type="entry name" value="Zn peptidases"/>
    <property type="match status" value="1"/>
</dbReference>
<keyword evidence="6" id="KW-0482">Metalloprotease</keyword>
<evidence type="ECO:0000256" key="1">
    <source>
        <dbReference type="ARBA" id="ARBA00001947"/>
    </source>
</evidence>
<feature type="active site" description="Proton donor/acceptor" evidence="7">
    <location>
        <position position="646"/>
    </location>
</feature>
<dbReference type="SMART" id="SM00631">
    <property type="entry name" value="Zn_pept"/>
    <property type="match status" value="1"/>
</dbReference>
<comment type="cofactor">
    <cofactor evidence="1">
        <name>Zn(2+)</name>
        <dbReference type="ChEBI" id="CHEBI:29105"/>
    </cofactor>
</comment>
<proteinExistence type="inferred from homology"/>
<keyword evidence="4" id="KW-0378">Hydrolase</keyword>
<dbReference type="KEGG" id="ntr:B0W44_16205"/>
<organism evidence="10 11">
    <name type="scientific">Novibacillus thermophilus</name>
    <dbReference type="NCBI Taxonomy" id="1471761"/>
    <lineage>
        <taxon>Bacteria</taxon>
        <taxon>Bacillati</taxon>
        <taxon>Bacillota</taxon>
        <taxon>Bacilli</taxon>
        <taxon>Bacillales</taxon>
        <taxon>Thermoactinomycetaceae</taxon>
        <taxon>Novibacillus</taxon>
    </lineage>
</organism>
<dbReference type="Pfam" id="PF13290">
    <property type="entry name" value="CHB_HEX_C_1"/>
    <property type="match status" value="1"/>
</dbReference>
<evidence type="ECO:0000256" key="8">
    <source>
        <dbReference type="SAM" id="SignalP"/>
    </source>
</evidence>
<dbReference type="PANTHER" id="PTHR11705:SF143">
    <property type="entry name" value="SLL0236 PROTEIN"/>
    <property type="match status" value="1"/>
</dbReference>
<evidence type="ECO:0000256" key="7">
    <source>
        <dbReference type="PROSITE-ProRule" id="PRU01379"/>
    </source>
</evidence>
<evidence type="ECO:0000256" key="2">
    <source>
        <dbReference type="ARBA" id="ARBA00005988"/>
    </source>
</evidence>
<dbReference type="Proteomes" id="UP000188603">
    <property type="component" value="Chromosome"/>
</dbReference>
<dbReference type="STRING" id="1471761.B0W44_16205"/>
<keyword evidence="3" id="KW-0645">Protease</keyword>
<dbReference type="EMBL" id="CP019699">
    <property type="protein sequence ID" value="AQS57063.1"/>
    <property type="molecule type" value="Genomic_DNA"/>
</dbReference>
<keyword evidence="8" id="KW-0732">Signal</keyword>
<evidence type="ECO:0000256" key="5">
    <source>
        <dbReference type="ARBA" id="ARBA00022833"/>
    </source>
</evidence>
<evidence type="ECO:0000313" key="10">
    <source>
        <dbReference type="EMBL" id="AQS57063.1"/>
    </source>
</evidence>
<keyword evidence="11" id="KW-1185">Reference proteome</keyword>
<evidence type="ECO:0000256" key="6">
    <source>
        <dbReference type="ARBA" id="ARBA00023049"/>
    </source>
</evidence>
<dbReference type="RefSeq" id="WP_228441279.1">
    <property type="nucleotide sequence ID" value="NZ_CP019699.1"/>
</dbReference>
<dbReference type="SMR" id="A0A1U9KAQ3"/>
<feature type="domain" description="Peptidase M14" evidence="9">
    <location>
        <begin position="364"/>
        <end position="689"/>
    </location>
</feature>
<name>A0A1U9KAQ3_9BACL</name>
<protein>
    <recommendedName>
        <fullName evidence="9">Peptidase M14 domain-containing protein</fullName>
    </recommendedName>
</protein>
<sequence length="887" mass="98395">MGVKRLWTSALTVFSIMALLAPSLWTSPSAAASLRDVDLERETSLVRITVPDRSTLDELVASDLDLTEYVRERDGAIEVDAVVTESERKALKAQGYTVETVTTYSEVERTLKQREQKVRQLQQATARVDKINILRAQHFANQGGTFLYVEAKTSAGDAGSVSLTATWTEDGEKKTATLQRKVDQNEYLYHHMLVEIGAVPDRVVITSNQGGRAEVPVTEWVGGEPPDEGEHYVSDFIDHYMTPTEVTARIEQLAAEFPELAEIVTLPYETNGYRRKAQALIGNPEIHPDATVVLTSKAWGHEGGNDITVDVEASDEANADLTVEVNGNHMTVNLATNASAEPSSTAADVVDAVNASAGHLVTATLFRNSSGDDTVRPQERTALNNGLDAPPEVSREPFEVKAIRIGKHRDGSKVGVMAYAQEHAREWVTPLVAVETAERLLRNYATDADTKKLVDNLDIFIVPTVNPDGGHYSFYDYNWQRKNMTNHCGPENSDPYRQDTWGVDLNRNHTVGSVYDGYIGASTNCTSGTYAGPEELSEPESRNLIWLAEENPNIQFAMNIHSYGGYFMWPPGAYDAERNTLPRPTAGEEAYFWQASQTILEAIKAYRGTVILPGRTGPIPDVLYSAAGNSADALWYEHGIYAWDFEVGADLWNPDTKEWEPVGFQPPFEEGHAEAMEFANGMIGLFEVAYQYATDDRPPHSTLSPGEGAYDGPVKVRFDTSEPATVYYTLDGSRPTFDSDKIQIAGTREGAETLTISKTTTIHWFSVDPAGNVEGNYDPEGDGDNYNKATIEINYGLPDGINAAGLKTLIDRLEREGEITHDDSARHLRTHLTAVDRYERQEAAEKVVKHVQTFKQVLNHQQEHEWISEKAFDILKTYADFLLEKWQ</sequence>
<evidence type="ECO:0000259" key="9">
    <source>
        <dbReference type="PROSITE" id="PS52035"/>
    </source>
</evidence>
<dbReference type="PROSITE" id="PS52035">
    <property type="entry name" value="PEPTIDASE_M14"/>
    <property type="match status" value="1"/>
</dbReference>
<reference evidence="10 11" key="1">
    <citation type="journal article" date="2015" name="Int. J. Syst. Evol. Microbiol.">
        <title>Novibacillus thermophilus gen. nov., sp. nov., a Gram-staining-negative and moderately thermophilic member of the family Thermoactinomycetaceae.</title>
        <authorList>
            <person name="Yang G."/>
            <person name="Chen J."/>
            <person name="Zhou S."/>
        </authorList>
    </citation>
    <scope>NUCLEOTIDE SEQUENCE [LARGE SCALE GENOMIC DNA]</scope>
    <source>
        <strain evidence="10 11">SG-1</strain>
    </source>
</reference>
<dbReference type="AlphaFoldDB" id="A0A1U9KAQ3"/>